<dbReference type="FunFam" id="2.102.10.10:FF:000014">
    <property type="entry name" value="Oxidoreductase, FAD dependent"/>
    <property type="match status" value="1"/>
</dbReference>
<keyword evidence="2" id="KW-0479">Metal-binding</keyword>
<dbReference type="GO" id="GO:0046872">
    <property type="term" value="F:metal ion binding"/>
    <property type="evidence" value="ECO:0007669"/>
    <property type="project" value="UniProtKB-KW"/>
</dbReference>
<dbReference type="Gene3D" id="3.30.9.10">
    <property type="entry name" value="D-Amino Acid Oxidase, subunit A, domain 2"/>
    <property type="match status" value="1"/>
</dbReference>
<dbReference type="SUPFAM" id="SSF51905">
    <property type="entry name" value="FAD/NAD(P)-binding domain"/>
    <property type="match status" value="1"/>
</dbReference>
<dbReference type="RefSeq" id="WP_137264140.1">
    <property type="nucleotide sequence ID" value="NZ_SZQL01000036.1"/>
</dbReference>
<keyword evidence="8" id="KW-1185">Reference proteome</keyword>
<keyword evidence="3" id="KW-0408">Iron</keyword>
<dbReference type="OrthoDB" id="9767869at2"/>
<dbReference type="PROSITE" id="PS51296">
    <property type="entry name" value="RIESKE"/>
    <property type="match status" value="1"/>
</dbReference>
<dbReference type="PRINTS" id="PR00162">
    <property type="entry name" value="RIESKE"/>
</dbReference>
<dbReference type="GO" id="GO:0005737">
    <property type="term" value="C:cytoplasm"/>
    <property type="evidence" value="ECO:0007669"/>
    <property type="project" value="TreeGrafter"/>
</dbReference>
<dbReference type="Proteomes" id="UP000305848">
    <property type="component" value="Unassembled WGS sequence"/>
</dbReference>
<evidence type="ECO:0000256" key="5">
    <source>
        <dbReference type="ARBA" id="ARBA00023157"/>
    </source>
</evidence>
<dbReference type="PANTHER" id="PTHR13847">
    <property type="entry name" value="SARCOSINE DEHYDROGENASE-RELATED"/>
    <property type="match status" value="1"/>
</dbReference>
<dbReference type="CDD" id="cd03477">
    <property type="entry name" value="Rieske_YhfW_C"/>
    <property type="match status" value="1"/>
</dbReference>
<dbReference type="AlphaFoldDB" id="A0A4U3KQ15"/>
<evidence type="ECO:0000256" key="2">
    <source>
        <dbReference type="ARBA" id="ARBA00022723"/>
    </source>
</evidence>
<dbReference type="Gene3D" id="2.102.10.10">
    <property type="entry name" value="Rieske [2Fe-2S] iron-sulphur domain"/>
    <property type="match status" value="1"/>
</dbReference>
<evidence type="ECO:0000256" key="3">
    <source>
        <dbReference type="ARBA" id="ARBA00023004"/>
    </source>
</evidence>
<proteinExistence type="predicted"/>
<evidence type="ECO:0000259" key="6">
    <source>
        <dbReference type="PROSITE" id="PS51296"/>
    </source>
</evidence>
<dbReference type="InterPro" id="IPR017941">
    <property type="entry name" value="Rieske_2Fe-2S"/>
</dbReference>
<dbReference type="InterPro" id="IPR006076">
    <property type="entry name" value="FAD-dep_OxRdtase"/>
</dbReference>
<dbReference type="Gene3D" id="3.50.50.60">
    <property type="entry name" value="FAD/NAD(P)-binding domain"/>
    <property type="match status" value="1"/>
</dbReference>
<evidence type="ECO:0000313" key="7">
    <source>
        <dbReference type="EMBL" id="TKK64328.1"/>
    </source>
</evidence>
<reference evidence="7 8" key="1">
    <citation type="submission" date="2019-05" db="EMBL/GenBank/DDBJ databases">
        <title>Panacibacter sp. strain 17mud1-8 Genome sequencing and assembly.</title>
        <authorList>
            <person name="Chhetri G."/>
        </authorList>
    </citation>
    <scope>NUCLEOTIDE SEQUENCE [LARGE SCALE GENOMIC DNA]</scope>
    <source>
        <strain evidence="7 8">17mud1-8</strain>
    </source>
</reference>
<accession>A0A4U3KQ15</accession>
<keyword evidence="4" id="KW-0411">Iron-sulfur</keyword>
<comment type="caution">
    <text evidence="7">The sequence shown here is derived from an EMBL/GenBank/DDBJ whole genome shotgun (WGS) entry which is preliminary data.</text>
</comment>
<dbReference type="PANTHER" id="PTHR13847:SF281">
    <property type="entry name" value="FAD DEPENDENT OXIDOREDUCTASE DOMAIN-CONTAINING PROTEIN"/>
    <property type="match status" value="1"/>
</dbReference>
<evidence type="ECO:0000313" key="8">
    <source>
        <dbReference type="Proteomes" id="UP000305848"/>
    </source>
</evidence>
<organism evidence="7 8">
    <name type="scientific">Ilyomonas limi</name>
    <dbReference type="NCBI Taxonomy" id="2575867"/>
    <lineage>
        <taxon>Bacteria</taxon>
        <taxon>Pseudomonadati</taxon>
        <taxon>Bacteroidota</taxon>
        <taxon>Chitinophagia</taxon>
        <taxon>Chitinophagales</taxon>
        <taxon>Chitinophagaceae</taxon>
        <taxon>Ilyomonas</taxon>
    </lineage>
</organism>
<protein>
    <submittedName>
        <fullName evidence="7">FAD-dependent oxidoreductase</fullName>
    </submittedName>
</protein>
<dbReference type="Pfam" id="PF00355">
    <property type="entry name" value="Rieske"/>
    <property type="match status" value="1"/>
</dbReference>
<gene>
    <name evidence="7" type="ORF">FC093_22845</name>
</gene>
<dbReference type="InterPro" id="IPR005805">
    <property type="entry name" value="Rieske_Fe-S_prot_C"/>
</dbReference>
<dbReference type="EMBL" id="SZQL01000036">
    <property type="protein sequence ID" value="TKK64328.1"/>
    <property type="molecule type" value="Genomic_DNA"/>
</dbReference>
<dbReference type="SUPFAM" id="SSF50022">
    <property type="entry name" value="ISP domain"/>
    <property type="match status" value="1"/>
</dbReference>
<dbReference type="InterPro" id="IPR036188">
    <property type="entry name" value="FAD/NAD-bd_sf"/>
</dbReference>
<keyword evidence="5" id="KW-1015">Disulfide bond</keyword>
<dbReference type="GO" id="GO:0051537">
    <property type="term" value="F:2 iron, 2 sulfur cluster binding"/>
    <property type="evidence" value="ECO:0007669"/>
    <property type="project" value="UniProtKB-KW"/>
</dbReference>
<sequence>MQRDGATVSLWQYNIPDYETKHTTLPAALFDVIIAGGGITGITTALLLQKSGKNCLLLESNTLGFGTTGGTTAHLNTLLDTPYNTIAKDFGEKNAQLVAKAAQDALNLISNNISTYNIKCEYQTQAAYLFSQNSQQDKELDEMFRATAHAGVQVSYVNEIPIPISFTKAFKAEGQGKFHPIEYLFALAKQFEEAGGTVLQHCRVTNWHDDENVTVETTLGKVEGRKLIFATHIPPGVSVLHLRCAPYRSYAIAVELNDENYPDHLTYDLYNPYHYYRTQEVMGKKYFIAGGEDHKTGHVENTEACFLKLEAYVRKYFNVKEMAFKWSSQYYEPADGLPYIGHMPGSQKGNIYAATGFSGNGMTWSHVAALVLCDMLTGVPSPYEELFSPGRIKPVAGFTAFVKENVDVAKEFVKGFFTRDKIESLSDLAHGEGKVANYEGEKIALYKDENGQLHAVSPVCRHLKCHVAWNIAEQSWDCPCHGARYNYNGKVITGPASTNLEQINIE</sequence>
<dbReference type="InterPro" id="IPR036922">
    <property type="entry name" value="Rieske_2Fe-2S_sf"/>
</dbReference>
<evidence type="ECO:0000256" key="4">
    <source>
        <dbReference type="ARBA" id="ARBA00023014"/>
    </source>
</evidence>
<dbReference type="InterPro" id="IPR038010">
    <property type="entry name" value="YhfW_C"/>
</dbReference>
<dbReference type="Pfam" id="PF01266">
    <property type="entry name" value="DAO"/>
    <property type="match status" value="1"/>
</dbReference>
<name>A0A4U3KQ15_9BACT</name>
<keyword evidence="1" id="KW-0001">2Fe-2S</keyword>
<feature type="domain" description="Rieske" evidence="6">
    <location>
        <begin position="420"/>
        <end position="506"/>
    </location>
</feature>
<evidence type="ECO:0000256" key="1">
    <source>
        <dbReference type="ARBA" id="ARBA00022714"/>
    </source>
</evidence>
<dbReference type="GO" id="GO:0016020">
    <property type="term" value="C:membrane"/>
    <property type="evidence" value="ECO:0007669"/>
    <property type="project" value="InterPro"/>
</dbReference>